<feature type="domain" description="Recombinase" evidence="2">
    <location>
        <begin position="150"/>
        <end position="293"/>
    </location>
</feature>
<evidence type="ECO:0000259" key="2">
    <source>
        <dbReference type="PROSITE" id="PS51737"/>
    </source>
</evidence>
<dbReference type="InterPro" id="IPR006119">
    <property type="entry name" value="Resolv_N"/>
</dbReference>
<sequence length="553" mass="61596">MIPAVIYARYSTDMQSASSVEDQIRLCAERAAREGMAVSQHYADHGISGASLMRPGIQQLLQDAMAGKFQVVFAEALDRISRDQEDVAAVFKRLNFAGVQIITLSEGAISELHIGLKGTMNALFLKDLSDKTRRGLRGRVEAGKSGGGNSYGYDVVRKVNAAGEPERGDRKINEDQADIIRRVFNEYAAGTSPRVIAKTLNAEHVPGPTGKTWGPSTIHGNKDRGTGILNNELYIGRLVWNRLRYIKAPETGKRLSRLNPADQWIVQDVPHLRIIDDDLWQKVKARQDATSLGKHDKSKAAGFWDRRRPRFLLSGLIKCGCCGSTFVKISQHHFGCASARNKGTCENKRTIRRDVLESSVLNALQHRLMDDKLLAVFCEEYTRHLNALRMAESGNRAKDEARLQKVIRELDRMIDAICDGVPAERVKDRMIALEAERAEIEKRLEAEPKEEKPLLHPSMGERYRQGVMRLREALADQDAPHEAVEILRGLIDRIVLHPSSEEESGFVMDIEGDLAGILSLCQTSKKAAGLSPDDLMQMKLVAGVGFEPTTFRL</sequence>
<dbReference type="Pfam" id="PF00239">
    <property type="entry name" value="Resolvase"/>
    <property type="match status" value="1"/>
</dbReference>
<dbReference type="SUPFAM" id="SSF53041">
    <property type="entry name" value="Resolvase-like"/>
    <property type="match status" value="1"/>
</dbReference>
<comment type="caution">
    <text evidence="3">The sequence shown here is derived from an EMBL/GenBank/DDBJ whole genome shotgun (WGS) entry which is preliminary data.</text>
</comment>
<organism evidence="3 4">
    <name type="scientific">Roseovarius ramblicola</name>
    <dbReference type="NCBI Taxonomy" id="2022336"/>
    <lineage>
        <taxon>Bacteria</taxon>
        <taxon>Pseudomonadati</taxon>
        <taxon>Pseudomonadota</taxon>
        <taxon>Alphaproteobacteria</taxon>
        <taxon>Rhodobacterales</taxon>
        <taxon>Roseobacteraceae</taxon>
        <taxon>Roseovarius</taxon>
    </lineage>
</organism>
<dbReference type="Gene3D" id="3.90.1750.20">
    <property type="entry name" value="Putative Large Serine Recombinase, Chain B, Domain 2"/>
    <property type="match status" value="1"/>
</dbReference>
<dbReference type="PROSITE" id="PS51736">
    <property type="entry name" value="RECOMBINASES_3"/>
    <property type="match status" value="1"/>
</dbReference>
<dbReference type="InterPro" id="IPR025827">
    <property type="entry name" value="Zn_ribbon_recom_dom"/>
</dbReference>
<accession>A0ABV5I4M4</accession>
<evidence type="ECO:0000259" key="1">
    <source>
        <dbReference type="PROSITE" id="PS51736"/>
    </source>
</evidence>
<dbReference type="PANTHER" id="PTHR30461:SF23">
    <property type="entry name" value="DNA RECOMBINASE-RELATED"/>
    <property type="match status" value="1"/>
</dbReference>
<protein>
    <submittedName>
        <fullName evidence="3">Recombinase family protein</fullName>
    </submittedName>
</protein>
<dbReference type="Pfam" id="PF07508">
    <property type="entry name" value="Recombinase"/>
    <property type="match status" value="1"/>
</dbReference>
<dbReference type="Proteomes" id="UP001589670">
    <property type="component" value="Unassembled WGS sequence"/>
</dbReference>
<keyword evidence="4" id="KW-1185">Reference proteome</keyword>
<evidence type="ECO:0000313" key="3">
    <source>
        <dbReference type="EMBL" id="MFB9151628.1"/>
    </source>
</evidence>
<dbReference type="SMART" id="SM00857">
    <property type="entry name" value="Resolvase"/>
    <property type="match status" value="1"/>
</dbReference>
<name>A0ABV5I4M4_9RHOB</name>
<dbReference type="Gene3D" id="3.40.50.1390">
    <property type="entry name" value="Resolvase, N-terminal catalytic domain"/>
    <property type="match status" value="1"/>
</dbReference>
<dbReference type="PANTHER" id="PTHR30461">
    <property type="entry name" value="DNA-INVERTASE FROM LAMBDOID PROPHAGE"/>
    <property type="match status" value="1"/>
</dbReference>
<reference evidence="3 4" key="1">
    <citation type="submission" date="2024-09" db="EMBL/GenBank/DDBJ databases">
        <authorList>
            <person name="Sun Q."/>
            <person name="Mori K."/>
        </authorList>
    </citation>
    <scope>NUCLEOTIDE SEQUENCE [LARGE SCALE GENOMIC DNA]</scope>
    <source>
        <strain evidence="3 4">CECT 9424</strain>
    </source>
</reference>
<proteinExistence type="predicted"/>
<dbReference type="InterPro" id="IPR050639">
    <property type="entry name" value="SSR_resolvase"/>
</dbReference>
<dbReference type="Pfam" id="PF13408">
    <property type="entry name" value="Zn_ribbon_recom"/>
    <property type="match status" value="1"/>
</dbReference>
<dbReference type="InterPro" id="IPR011109">
    <property type="entry name" value="DNA_bind_recombinase_dom"/>
</dbReference>
<dbReference type="CDD" id="cd00338">
    <property type="entry name" value="Ser_Recombinase"/>
    <property type="match status" value="1"/>
</dbReference>
<gene>
    <name evidence="3" type="ORF">ACFFU4_17905</name>
</gene>
<dbReference type="InterPro" id="IPR038109">
    <property type="entry name" value="DNA_bind_recomb_sf"/>
</dbReference>
<dbReference type="PROSITE" id="PS51737">
    <property type="entry name" value="RECOMBINASE_DNA_BIND"/>
    <property type="match status" value="1"/>
</dbReference>
<feature type="domain" description="Resolvase/invertase-type recombinase catalytic" evidence="1">
    <location>
        <begin position="3"/>
        <end position="151"/>
    </location>
</feature>
<evidence type="ECO:0000313" key="4">
    <source>
        <dbReference type="Proteomes" id="UP001589670"/>
    </source>
</evidence>
<dbReference type="EMBL" id="JBHMEC010000038">
    <property type="protein sequence ID" value="MFB9151628.1"/>
    <property type="molecule type" value="Genomic_DNA"/>
</dbReference>
<dbReference type="InterPro" id="IPR036162">
    <property type="entry name" value="Resolvase-like_N_sf"/>
</dbReference>